<dbReference type="InParanoid" id="A0A194XXV2"/>
<keyword evidence="2" id="KW-0732">Signal</keyword>
<accession>A0A194XXV2</accession>
<proteinExistence type="predicted"/>
<dbReference type="Proteomes" id="UP000070700">
    <property type="component" value="Unassembled WGS sequence"/>
</dbReference>
<evidence type="ECO:0000256" key="2">
    <source>
        <dbReference type="SAM" id="SignalP"/>
    </source>
</evidence>
<dbReference type="PANTHER" id="PTHR43662:SF13">
    <property type="entry name" value="DUF1996 DOMAIN-CONTAINING PROTEIN"/>
    <property type="match status" value="1"/>
</dbReference>
<evidence type="ECO:0000259" key="3">
    <source>
        <dbReference type="Pfam" id="PF09362"/>
    </source>
</evidence>
<reference evidence="4 5" key="1">
    <citation type="submission" date="2015-10" db="EMBL/GenBank/DDBJ databases">
        <title>Full genome of DAOMC 229536 Phialocephala scopiformis, a fungal endophyte of spruce producing the potent anti-insectan compound rugulosin.</title>
        <authorList>
            <consortium name="DOE Joint Genome Institute"/>
            <person name="Walker A.K."/>
            <person name="Frasz S.L."/>
            <person name="Seifert K.A."/>
            <person name="Miller J.D."/>
            <person name="Mondo S.J."/>
            <person name="Labutti K."/>
            <person name="Lipzen A."/>
            <person name="Dockter R."/>
            <person name="Kennedy M."/>
            <person name="Grigoriev I.V."/>
            <person name="Spatafora J.W."/>
        </authorList>
    </citation>
    <scope>NUCLEOTIDE SEQUENCE [LARGE SCALE GENOMIC DNA]</scope>
    <source>
        <strain evidence="4 5">CBS 120377</strain>
    </source>
</reference>
<name>A0A194XXV2_MOLSC</name>
<dbReference type="RefSeq" id="XP_018079017.1">
    <property type="nucleotide sequence ID" value="XM_018218055.1"/>
</dbReference>
<dbReference type="KEGG" id="psco:LY89DRAFT_713457"/>
<keyword evidence="5" id="KW-1185">Reference proteome</keyword>
<organism evidence="4 5">
    <name type="scientific">Mollisia scopiformis</name>
    <name type="common">Conifer needle endophyte fungus</name>
    <name type="synonym">Phialocephala scopiformis</name>
    <dbReference type="NCBI Taxonomy" id="149040"/>
    <lineage>
        <taxon>Eukaryota</taxon>
        <taxon>Fungi</taxon>
        <taxon>Dikarya</taxon>
        <taxon>Ascomycota</taxon>
        <taxon>Pezizomycotina</taxon>
        <taxon>Leotiomycetes</taxon>
        <taxon>Helotiales</taxon>
        <taxon>Mollisiaceae</taxon>
        <taxon>Mollisia</taxon>
    </lineage>
</organism>
<feature type="chain" id="PRO_5008268775" description="DUF1996 domain-containing protein" evidence="2">
    <location>
        <begin position="20"/>
        <end position="342"/>
    </location>
</feature>
<dbReference type="Pfam" id="PF09362">
    <property type="entry name" value="DUF1996"/>
    <property type="match status" value="1"/>
</dbReference>
<dbReference type="GeneID" id="28827781"/>
<feature type="region of interest" description="Disordered" evidence="1">
    <location>
        <begin position="203"/>
        <end position="225"/>
    </location>
</feature>
<evidence type="ECO:0000313" key="4">
    <source>
        <dbReference type="EMBL" id="KUJ24662.1"/>
    </source>
</evidence>
<gene>
    <name evidence="4" type="ORF">LY89DRAFT_713457</name>
</gene>
<protein>
    <recommendedName>
        <fullName evidence="3">DUF1996 domain-containing protein</fullName>
    </recommendedName>
</protein>
<dbReference type="AlphaFoldDB" id="A0A194XXV2"/>
<dbReference type="EMBL" id="KQ947404">
    <property type="protein sequence ID" value="KUJ24662.1"/>
    <property type="molecule type" value="Genomic_DNA"/>
</dbReference>
<sequence>MRWGALITAAAFISPGVNAAGATLRFSCSQLVVERLDPLINPGLMGSPHLHQVVGGDAFNVTMDQDLPTTASCTSCTPTEDFSNYWTAVLFFKAKNGTYHRVKTMGNPLGFGTASGGMTVYYLSSGKVTAFKPGFRMTVGDPTFRTAAQESKYSSLIYTCLATASTRSGSTTGFPKAPCKVGIMVSIRFPTCWDGKNLDSPDHQSHTAYPSGASGGNPGAGDKCPSTHPVSIPQVFFETYWDTSPFNDKSMWPDNGDQPFTWSMGDATGYASHGDYVFGWKGDALQRAMDANCNSDLFSNSINCPTLKTQSLAQANTCNKPVQMKEQLDGWMPSMPGDVVVH</sequence>
<dbReference type="InterPro" id="IPR018535">
    <property type="entry name" value="DUF1996"/>
</dbReference>
<evidence type="ECO:0000313" key="5">
    <source>
        <dbReference type="Proteomes" id="UP000070700"/>
    </source>
</evidence>
<feature type="signal peptide" evidence="2">
    <location>
        <begin position="1"/>
        <end position="19"/>
    </location>
</feature>
<evidence type="ECO:0000256" key="1">
    <source>
        <dbReference type="SAM" id="MobiDB-lite"/>
    </source>
</evidence>
<dbReference type="PANTHER" id="PTHR43662">
    <property type="match status" value="1"/>
</dbReference>
<feature type="domain" description="DUF1996" evidence="3">
    <location>
        <begin position="37"/>
        <end position="280"/>
    </location>
</feature>
<dbReference type="OrthoDB" id="74764at2759"/>